<sequence>MISTYANEKIKVTAYERAKHGNSCSGDTHVFIESSDYVVCAVIDGLGSGEGAFQSAIAALNVIQSHHHLAVSQMVGLCNDALGQKRGVVLTVVKFDLKEQLVDYCNVGNIGFVMYLPDGKTIQPVPARGYLSGKKQTFAQNSFPYLKDSVFMLYSDGVKKKPSKQMVKDLAIGENGSDQVLENDWFAADDVTILFGKLY</sequence>
<dbReference type="SMART" id="SM00331">
    <property type="entry name" value="PP2C_SIG"/>
    <property type="match status" value="1"/>
</dbReference>
<accession>W4Q539</accession>
<organism evidence="2 3">
    <name type="scientific">Halalkalibacter wakoensis JCM 9140</name>
    <dbReference type="NCBI Taxonomy" id="1236970"/>
    <lineage>
        <taxon>Bacteria</taxon>
        <taxon>Bacillati</taxon>
        <taxon>Bacillota</taxon>
        <taxon>Bacilli</taxon>
        <taxon>Bacillales</taxon>
        <taxon>Bacillaceae</taxon>
        <taxon>Halalkalibacter</taxon>
    </lineage>
</organism>
<dbReference type="OrthoDB" id="1090916at2"/>
<dbReference type="InterPro" id="IPR036457">
    <property type="entry name" value="PPM-type-like_dom_sf"/>
</dbReference>
<comment type="caution">
    <text evidence="2">The sequence shown here is derived from an EMBL/GenBank/DDBJ whole genome shotgun (WGS) entry which is preliminary data.</text>
</comment>
<dbReference type="Pfam" id="PF07228">
    <property type="entry name" value="SpoIIE"/>
    <property type="match status" value="1"/>
</dbReference>
<keyword evidence="3" id="KW-1185">Reference proteome</keyword>
<evidence type="ECO:0000313" key="3">
    <source>
        <dbReference type="Proteomes" id="UP000018890"/>
    </source>
</evidence>
<evidence type="ECO:0000313" key="2">
    <source>
        <dbReference type="EMBL" id="GAE26454.1"/>
    </source>
</evidence>
<proteinExistence type="predicted"/>
<dbReference type="InterPro" id="IPR001932">
    <property type="entry name" value="PPM-type_phosphatase-like_dom"/>
</dbReference>
<dbReference type="SUPFAM" id="SSF81606">
    <property type="entry name" value="PP2C-like"/>
    <property type="match status" value="1"/>
</dbReference>
<dbReference type="InterPro" id="IPR039248">
    <property type="entry name" value="Ptase_RsbX"/>
</dbReference>
<evidence type="ECO:0000259" key="1">
    <source>
        <dbReference type="SMART" id="SM00331"/>
    </source>
</evidence>
<dbReference type="STRING" id="1236970.JCM9140_2512"/>
<dbReference type="Gene3D" id="3.60.40.10">
    <property type="entry name" value="PPM-type phosphatase domain"/>
    <property type="match status" value="1"/>
</dbReference>
<dbReference type="AlphaFoldDB" id="W4Q539"/>
<dbReference type="Proteomes" id="UP000018890">
    <property type="component" value="Unassembled WGS sequence"/>
</dbReference>
<protein>
    <submittedName>
        <fullName evidence="2">Phosphoserine phosphatase RsbX</fullName>
    </submittedName>
</protein>
<dbReference type="PANTHER" id="PTHR35801">
    <property type="entry name" value="PHOSPHOSERINE PHOSPHATASE RSBX"/>
    <property type="match status" value="1"/>
</dbReference>
<feature type="domain" description="PPM-type phosphatase" evidence="1">
    <location>
        <begin position="9"/>
        <end position="198"/>
    </location>
</feature>
<name>W4Q539_9BACI</name>
<reference evidence="2" key="1">
    <citation type="journal article" date="2014" name="Genome Announc.">
        <title>Draft Genome Sequences of Three Alkaliphilic Bacillus Strains, Bacillus wakoensis JCM 9140T, Bacillus akibai JCM 9157T, and Bacillus hemicellulosilyticus JCM 9152T.</title>
        <authorList>
            <person name="Yuki M."/>
            <person name="Oshima K."/>
            <person name="Suda W."/>
            <person name="Oshida Y."/>
            <person name="Kitamura K."/>
            <person name="Iida T."/>
            <person name="Hattori M."/>
            <person name="Ohkuma M."/>
        </authorList>
    </citation>
    <scope>NUCLEOTIDE SEQUENCE [LARGE SCALE GENOMIC DNA]</scope>
    <source>
        <strain evidence="2">JCM 9140</strain>
    </source>
</reference>
<dbReference type="RefSeq" id="WP_052002205.1">
    <property type="nucleotide sequence ID" value="NZ_BAUT01000024.1"/>
</dbReference>
<gene>
    <name evidence="2" type="ORF">JCM9140_2512</name>
</gene>
<dbReference type="EMBL" id="BAUT01000024">
    <property type="protein sequence ID" value="GAE26454.1"/>
    <property type="molecule type" value="Genomic_DNA"/>
</dbReference>
<dbReference type="PANTHER" id="PTHR35801:SF1">
    <property type="entry name" value="PHOSPHOSERINE PHOSPHATASE RSBX"/>
    <property type="match status" value="1"/>
</dbReference>